<dbReference type="PANTHER" id="PTHR24321">
    <property type="entry name" value="DEHYDROGENASES, SHORT CHAIN"/>
    <property type="match status" value="1"/>
</dbReference>
<evidence type="ECO:0000256" key="3">
    <source>
        <dbReference type="ARBA" id="ARBA00023002"/>
    </source>
</evidence>
<dbReference type="PRINTS" id="PR00081">
    <property type="entry name" value="GDHRDH"/>
</dbReference>
<reference evidence="5" key="2">
    <citation type="submission" date="2015-01" db="EMBL/GenBank/DDBJ databases">
        <title>Evolutionary Origins and Diversification of the Mycorrhizal Mutualists.</title>
        <authorList>
            <consortium name="DOE Joint Genome Institute"/>
            <consortium name="Mycorrhizal Genomics Consortium"/>
            <person name="Kohler A."/>
            <person name="Kuo A."/>
            <person name="Nagy L.G."/>
            <person name="Floudas D."/>
            <person name="Copeland A."/>
            <person name="Barry K.W."/>
            <person name="Cichocki N."/>
            <person name="Veneault-Fourrey C."/>
            <person name="LaButti K."/>
            <person name="Lindquist E.A."/>
            <person name="Lipzen A."/>
            <person name="Lundell T."/>
            <person name="Morin E."/>
            <person name="Murat C."/>
            <person name="Riley R."/>
            <person name="Ohm R."/>
            <person name="Sun H."/>
            <person name="Tunlid A."/>
            <person name="Henrissat B."/>
            <person name="Grigoriev I.V."/>
            <person name="Hibbett D.S."/>
            <person name="Martin F."/>
        </authorList>
    </citation>
    <scope>NUCLEOTIDE SEQUENCE [LARGE SCALE GENOMIC DNA]</scope>
    <source>
        <strain evidence="5">Zn</strain>
    </source>
</reference>
<dbReference type="AlphaFoldDB" id="A0A0C3GS99"/>
<dbReference type="HOGENOM" id="CLU_010194_1_0_1"/>
<evidence type="ECO:0000313" key="4">
    <source>
        <dbReference type="EMBL" id="KIM93341.1"/>
    </source>
</evidence>
<dbReference type="STRING" id="913774.A0A0C3GS99"/>
<dbReference type="InterPro" id="IPR036291">
    <property type="entry name" value="NAD(P)-bd_dom_sf"/>
</dbReference>
<comment type="similarity">
    <text evidence="1">Belongs to the short-chain dehydrogenases/reductases (SDR) family.</text>
</comment>
<protein>
    <submittedName>
        <fullName evidence="4">Uncharacterized protein</fullName>
    </submittedName>
</protein>
<dbReference type="FunFam" id="3.40.50.720:FF:000084">
    <property type="entry name" value="Short-chain dehydrogenase reductase"/>
    <property type="match status" value="1"/>
</dbReference>
<dbReference type="CDD" id="cd05233">
    <property type="entry name" value="SDR_c"/>
    <property type="match status" value="1"/>
</dbReference>
<dbReference type="GO" id="GO:0016491">
    <property type="term" value="F:oxidoreductase activity"/>
    <property type="evidence" value="ECO:0007669"/>
    <property type="project" value="UniProtKB-KW"/>
</dbReference>
<keyword evidence="2" id="KW-0521">NADP</keyword>
<proteinExistence type="inferred from homology"/>
<dbReference type="Pfam" id="PF13561">
    <property type="entry name" value="adh_short_C2"/>
    <property type="match status" value="1"/>
</dbReference>
<dbReference type="Proteomes" id="UP000054321">
    <property type="component" value="Unassembled WGS sequence"/>
</dbReference>
<reference evidence="4 5" key="1">
    <citation type="submission" date="2014-04" db="EMBL/GenBank/DDBJ databases">
        <authorList>
            <consortium name="DOE Joint Genome Institute"/>
            <person name="Kuo A."/>
            <person name="Martino E."/>
            <person name="Perotto S."/>
            <person name="Kohler A."/>
            <person name="Nagy L.G."/>
            <person name="Floudas D."/>
            <person name="Copeland A."/>
            <person name="Barry K.W."/>
            <person name="Cichocki N."/>
            <person name="Veneault-Fourrey C."/>
            <person name="LaButti K."/>
            <person name="Lindquist E.A."/>
            <person name="Lipzen A."/>
            <person name="Lundell T."/>
            <person name="Morin E."/>
            <person name="Murat C."/>
            <person name="Sun H."/>
            <person name="Tunlid A."/>
            <person name="Henrissat B."/>
            <person name="Grigoriev I.V."/>
            <person name="Hibbett D.S."/>
            <person name="Martin F."/>
            <person name="Nordberg H.P."/>
            <person name="Cantor M.N."/>
            <person name="Hua S.X."/>
        </authorList>
    </citation>
    <scope>NUCLEOTIDE SEQUENCE [LARGE SCALE GENOMIC DNA]</scope>
    <source>
        <strain evidence="4 5">Zn</strain>
    </source>
</reference>
<gene>
    <name evidence="4" type="ORF">OIDMADRAFT_35835</name>
</gene>
<organism evidence="4 5">
    <name type="scientific">Oidiodendron maius (strain Zn)</name>
    <dbReference type="NCBI Taxonomy" id="913774"/>
    <lineage>
        <taxon>Eukaryota</taxon>
        <taxon>Fungi</taxon>
        <taxon>Dikarya</taxon>
        <taxon>Ascomycota</taxon>
        <taxon>Pezizomycotina</taxon>
        <taxon>Leotiomycetes</taxon>
        <taxon>Leotiomycetes incertae sedis</taxon>
        <taxon>Myxotrichaceae</taxon>
        <taxon>Oidiodendron</taxon>
    </lineage>
</organism>
<dbReference type="InParanoid" id="A0A0C3GS99"/>
<dbReference type="OrthoDB" id="5840532at2759"/>
<dbReference type="EMBL" id="KN832896">
    <property type="protein sequence ID" value="KIM93341.1"/>
    <property type="molecule type" value="Genomic_DNA"/>
</dbReference>
<evidence type="ECO:0000256" key="2">
    <source>
        <dbReference type="ARBA" id="ARBA00022857"/>
    </source>
</evidence>
<dbReference type="InterPro" id="IPR002347">
    <property type="entry name" value="SDR_fam"/>
</dbReference>
<keyword evidence="5" id="KW-1185">Reference proteome</keyword>
<dbReference type="GO" id="GO:0009688">
    <property type="term" value="P:abscisic acid biosynthetic process"/>
    <property type="evidence" value="ECO:0007669"/>
    <property type="project" value="UniProtKB-ARBA"/>
</dbReference>
<evidence type="ECO:0000313" key="5">
    <source>
        <dbReference type="Proteomes" id="UP000054321"/>
    </source>
</evidence>
<dbReference type="PRINTS" id="PR00080">
    <property type="entry name" value="SDRFAMILY"/>
</dbReference>
<name>A0A0C3GS99_OIDMZ</name>
<dbReference type="SUPFAM" id="SSF51735">
    <property type="entry name" value="NAD(P)-binding Rossmann-fold domains"/>
    <property type="match status" value="1"/>
</dbReference>
<dbReference type="Gene3D" id="3.40.50.720">
    <property type="entry name" value="NAD(P)-binding Rossmann-like Domain"/>
    <property type="match status" value="1"/>
</dbReference>
<keyword evidence="3" id="KW-0560">Oxidoreductase</keyword>
<dbReference type="PANTHER" id="PTHR24321:SF12">
    <property type="entry name" value="SHORT-CHAIN DEHYDROGENASE_REDUCTASE FAMILY, PUTATIVE (AFU_ORTHOLOGUE AFUA_5G14340)-RELATED"/>
    <property type="match status" value="1"/>
</dbReference>
<sequence>MELGLTGVALVTGAGGALGRAIVLQFARDGVTRIAGVDLSERTLAETAAVLHAEFPGVEFLTSLADISNEEQIQATFRQIIDKFGRIDYAVNNAAIGSPFVTTGDAELEDFERIQSVNVKGTWLCQREELRQMAKQAPLTSEVSAASGRVASKGSIVIVSSLLGHRAIPLDGLYTISKHAILGMAKTDALDYAAKGIRINAVCPGFIDTPLLTPTTRALLKPQIDKTPMARLAHPQEVADSIVYLASNRSSYITGAVLAVDGGYSAQ</sequence>
<accession>A0A0C3GS99</accession>
<evidence type="ECO:0000256" key="1">
    <source>
        <dbReference type="ARBA" id="ARBA00006484"/>
    </source>
</evidence>